<proteinExistence type="predicted"/>
<evidence type="ECO:0000313" key="1">
    <source>
        <dbReference type="EMBL" id="QDV45293.1"/>
    </source>
</evidence>
<sequence>MVRHAERVDRSLRFPYLPVLPVAGTRRSTDRYSGSISTSIRCRPPVREKNRWIVKKETAYLFFLRNKSSLAYQAANEQDATAQGAAVPC</sequence>
<accession>A0A518HWS9</accession>
<protein>
    <submittedName>
        <fullName evidence="1">Uncharacterized protein</fullName>
    </submittedName>
</protein>
<organism evidence="1 2">
    <name type="scientific">Stieleria neptunia</name>
    <dbReference type="NCBI Taxonomy" id="2527979"/>
    <lineage>
        <taxon>Bacteria</taxon>
        <taxon>Pseudomonadati</taxon>
        <taxon>Planctomycetota</taxon>
        <taxon>Planctomycetia</taxon>
        <taxon>Pirellulales</taxon>
        <taxon>Pirellulaceae</taxon>
        <taxon>Stieleria</taxon>
    </lineage>
</organism>
<gene>
    <name evidence="1" type="ORF">Enr13x_51690</name>
</gene>
<dbReference type="EMBL" id="CP037423">
    <property type="protein sequence ID" value="QDV45293.1"/>
    <property type="molecule type" value="Genomic_DNA"/>
</dbReference>
<name>A0A518HWS9_9BACT</name>
<keyword evidence="2" id="KW-1185">Reference proteome</keyword>
<dbReference type="KEGG" id="snep:Enr13x_51690"/>
<dbReference type="AlphaFoldDB" id="A0A518HWS9"/>
<evidence type="ECO:0000313" key="2">
    <source>
        <dbReference type="Proteomes" id="UP000319004"/>
    </source>
</evidence>
<dbReference type="Proteomes" id="UP000319004">
    <property type="component" value="Chromosome"/>
</dbReference>
<reference evidence="1 2" key="1">
    <citation type="submission" date="2019-03" db="EMBL/GenBank/DDBJ databases">
        <title>Deep-cultivation of Planctomycetes and their phenomic and genomic characterization uncovers novel biology.</title>
        <authorList>
            <person name="Wiegand S."/>
            <person name="Jogler M."/>
            <person name="Boedeker C."/>
            <person name="Pinto D."/>
            <person name="Vollmers J."/>
            <person name="Rivas-Marin E."/>
            <person name="Kohn T."/>
            <person name="Peeters S.H."/>
            <person name="Heuer A."/>
            <person name="Rast P."/>
            <person name="Oberbeckmann S."/>
            <person name="Bunk B."/>
            <person name="Jeske O."/>
            <person name="Meyerdierks A."/>
            <person name="Storesund J.E."/>
            <person name="Kallscheuer N."/>
            <person name="Luecker S."/>
            <person name="Lage O.M."/>
            <person name="Pohl T."/>
            <person name="Merkel B.J."/>
            <person name="Hornburger P."/>
            <person name="Mueller R.-W."/>
            <person name="Bruemmer F."/>
            <person name="Labrenz M."/>
            <person name="Spormann A.M."/>
            <person name="Op den Camp H."/>
            <person name="Overmann J."/>
            <person name="Amann R."/>
            <person name="Jetten M.S.M."/>
            <person name="Mascher T."/>
            <person name="Medema M.H."/>
            <person name="Devos D.P."/>
            <person name="Kaster A.-K."/>
            <person name="Ovreas L."/>
            <person name="Rohde M."/>
            <person name="Galperin M.Y."/>
            <person name="Jogler C."/>
        </authorList>
    </citation>
    <scope>NUCLEOTIDE SEQUENCE [LARGE SCALE GENOMIC DNA]</scope>
    <source>
        <strain evidence="1 2">Enr13</strain>
    </source>
</reference>